<comment type="caution">
    <text evidence="4">The sequence shown here is derived from an EMBL/GenBank/DDBJ whole genome shotgun (WGS) entry which is preliminary data.</text>
</comment>
<feature type="region of interest" description="Disordered" evidence="1">
    <location>
        <begin position="571"/>
        <end position="623"/>
    </location>
</feature>
<feature type="chain" id="PRO_5015569881" description="Arylsulfotransferase protein" evidence="3">
    <location>
        <begin position="19"/>
        <end position="712"/>
    </location>
</feature>
<evidence type="ECO:0008006" key="6">
    <source>
        <dbReference type="Google" id="ProtNLM"/>
    </source>
</evidence>
<name>A0A2U3ENV7_PURLI</name>
<evidence type="ECO:0000256" key="2">
    <source>
        <dbReference type="SAM" id="Phobius"/>
    </source>
</evidence>
<feature type="region of interest" description="Disordered" evidence="1">
    <location>
        <begin position="636"/>
        <end position="712"/>
    </location>
</feature>
<dbReference type="AlphaFoldDB" id="A0A2U3ENV7"/>
<reference evidence="4 5" key="1">
    <citation type="journal article" date="2016" name="Front. Microbiol.">
        <title>Genome and transcriptome sequences reveal the specific parasitism of the nematophagous Purpureocillium lilacinum 36-1.</title>
        <authorList>
            <person name="Xie J."/>
            <person name="Li S."/>
            <person name="Mo C."/>
            <person name="Xiao X."/>
            <person name="Peng D."/>
            <person name="Wang G."/>
            <person name="Xiao Y."/>
        </authorList>
    </citation>
    <scope>NUCLEOTIDE SEQUENCE [LARGE SCALE GENOMIC DNA]</scope>
    <source>
        <strain evidence="4 5">36-1</strain>
    </source>
</reference>
<sequence length="712" mass="78595">MRASIASLGLLGLSGVTASPHGGSEARRDLSEAFFEASTWYDWGWYGARPQQRYRSFKSASPKPNLVLRDDRCDDGLIFLEPRERQPDDPGLVILDGEGNLVWTATQWTETNNVKVQTFNGSRYMTFWTRGKDASDDGYYVMLDESYEVFKEIRPTGSLHGDVQDLVITSEGTAILTVYHETQAPTSKPDPSPRRIYDSIFQEIDLNSGKLLFEWHASHHFSIQESRARCGRRRGDPFDFFHINAIDKDSKSGDYLVSSRFMGAIASVSGVDGHVQWQLGGEHNDFEDLSDGPAVTFSWDQRATWASSDKEDAKTLVVVDDSGSKAIVKLDLTDMTATLASSTTPLPQKPSHHGHQNSVQILPNDNALVSWAHTPGFTEFSKDGEPLCDTHLGPVRLAGWGFPSSLYRASKFAWTGQPRTQPAVAMRPDRLNGKGSASLYVSWNGATEVDAYILQSGPAPDGDVFVDHVIVPRDGFETRIPVPVHSEEYLRVLALDQEWRFIEQSDAVSKRYGGVTKPLKGDKLETRKGCNMLIWIVGGLAMAMTAVHRVIVLRRRRAIVAMPVKGDVPFYDVKPRPSGLNRPPSAYGGTSRAAAGTCASSPHPQPSQQPSLSPSIPPATGTGTAEALYTKTIRSPFNRGSEVGQPALLPHPERQSEPSPAPLASLPSTPQGHEFEPRARNPRRAAARPHPRERETNERTNPTERHPRTTNE</sequence>
<dbReference type="Pfam" id="PF14269">
    <property type="entry name" value="Arylsulfotran_2"/>
    <property type="match status" value="1"/>
</dbReference>
<gene>
    <name evidence="4" type="ORF">PCL_03354</name>
</gene>
<keyword evidence="3" id="KW-0732">Signal</keyword>
<feature type="signal peptide" evidence="3">
    <location>
        <begin position="1"/>
        <end position="18"/>
    </location>
</feature>
<keyword evidence="2" id="KW-1133">Transmembrane helix</keyword>
<feature type="compositionally biased region" description="Low complexity" evidence="1">
    <location>
        <begin position="600"/>
        <end position="614"/>
    </location>
</feature>
<dbReference type="InterPro" id="IPR039535">
    <property type="entry name" value="ASST-like"/>
</dbReference>
<feature type="compositionally biased region" description="Basic residues" evidence="1">
    <location>
        <begin position="680"/>
        <end position="689"/>
    </location>
</feature>
<dbReference type="EMBL" id="LCWV01000001">
    <property type="protein sequence ID" value="PWI76160.1"/>
    <property type="molecule type" value="Genomic_DNA"/>
</dbReference>
<evidence type="ECO:0000313" key="5">
    <source>
        <dbReference type="Proteomes" id="UP000245956"/>
    </source>
</evidence>
<dbReference type="InterPro" id="IPR053143">
    <property type="entry name" value="Arylsulfate_ST"/>
</dbReference>
<feature type="compositionally biased region" description="Basic and acidic residues" evidence="1">
    <location>
        <begin position="690"/>
        <end position="712"/>
    </location>
</feature>
<proteinExistence type="predicted"/>
<feature type="transmembrane region" description="Helical" evidence="2">
    <location>
        <begin position="532"/>
        <end position="552"/>
    </location>
</feature>
<keyword evidence="2" id="KW-0812">Transmembrane</keyword>
<accession>A0A2U3ENV7</accession>
<dbReference type="Proteomes" id="UP000245956">
    <property type="component" value="Unassembled WGS sequence"/>
</dbReference>
<keyword evidence="2" id="KW-0472">Membrane</keyword>
<evidence type="ECO:0000313" key="4">
    <source>
        <dbReference type="EMBL" id="PWI76160.1"/>
    </source>
</evidence>
<protein>
    <recommendedName>
        <fullName evidence="6">Arylsulfotransferase protein</fullName>
    </recommendedName>
</protein>
<evidence type="ECO:0000256" key="3">
    <source>
        <dbReference type="SAM" id="SignalP"/>
    </source>
</evidence>
<dbReference type="PANTHER" id="PTHR35340:SF5">
    <property type="entry name" value="ASST-DOMAIN-CONTAINING PROTEIN"/>
    <property type="match status" value="1"/>
</dbReference>
<evidence type="ECO:0000256" key="1">
    <source>
        <dbReference type="SAM" id="MobiDB-lite"/>
    </source>
</evidence>
<organism evidence="4 5">
    <name type="scientific">Purpureocillium lilacinum</name>
    <name type="common">Paecilomyces lilacinus</name>
    <dbReference type="NCBI Taxonomy" id="33203"/>
    <lineage>
        <taxon>Eukaryota</taxon>
        <taxon>Fungi</taxon>
        <taxon>Dikarya</taxon>
        <taxon>Ascomycota</taxon>
        <taxon>Pezizomycotina</taxon>
        <taxon>Sordariomycetes</taxon>
        <taxon>Hypocreomycetidae</taxon>
        <taxon>Hypocreales</taxon>
        <taxon>Ophiocordycipitaceae</taxon>
        <taxon>Purpureocillium</taxon>
    </lineage>
</organism>
<dbReference type="PANTHER" id="PTHR35340">
    <property type="entry name" value="PQQ ENZYME REPEAT PROTEIN-RELATED"/>
    <property type="match status" value="1"/>
</dbReference>